<dbReference type="PANTHER" id="PTHR32285:SF149">
    <property type="entry name" value="TRICHOME BIREFRINGENCE-LIKE N-TERMINAL DOMAIN-CONTAINING PROTEIN"/>
    <property type="match status" value="1"/>
</dbReference>
<dbReference type="EMBL" id="EQ973976">
    <property type="protein sequence ID" value="EEF36491.1"/>
    <property type="molecule type" value="Genomic_DNA"/>
</dbReference>
<dbReference type="AlphaFoldDB" id="B9SIR8"/>
<dbReference type="GO" id="GO:0016413">
    <property type="term" value="F:O-acetyltransferase activity"/>
    <property type="evidence" value="ECO:0007669"/>
    <property type="project" value="InterPro"/>
</dbReference>
<dbReference type="InterPro" id="IPR029962">
    <property type="entry name" value="TBL"/>
</dbReference>
<dbReference type="Pfam" id="PF14416">
    <property type="entry name" value="PMR5N"/>
    <property type="match status" value="1"/>
</dbReference>
<proteinExistence type="predicted"/>
<organism evidence="3 4">
    <name type="scientific">Ricinus communis</name>
    <name type="common">Castor bean</name>
    <dbReference type="NCBI Taxonomy" id="3988"/>
    <lineage>
        <taxon>Eukaryota</taxon>
        <taxon>Viridiplantae</taxon>
        <taxon>Streptophyta</taxon>
        <taxon>Embryophyta</taxon>
        <taxon>Tracheophyta</taxon>
        <taxon>Spermatophyta</taxon>
        <taxon>Magnoliopsida</taxon>
        <taxon>eudicotyledons</taxon>
        <taxon>Gunneridae</taxon>
        <taxon>Pentapetalae</taxon>
        <taxon>rosids</taxon>
        <taxon>fabids</taxon>
        <taxon>Malpighiales</taxon>
        <taxon>Euphorbiaceae</taxon>
        <taxon>Acalyphoideae</taxon>
        <taxon>Acalypheae</taxon>
        <taxon>Ricinus</taxon>
    </lineage>
</organism>
<dbReference type="STRING" id="3988.B9SIR8"/>
<feature type="domain" description="Trichome birefringence-like N-terminal" evidence="2">
    <location>
        <begin position="35"/>
        <end position="86"/>
    </location>
</feature>
<evidence type="ECO:0000313" key="4">
    <source>
        <dbReference type="Proteomes" id="UP000008311"/>
    </source>
</evidence>
<keyword evidence="1" id="KW-0732">Signal</keyword>
<dbReference type="InParanoid" id="B9SIR8"/>
<gene>
    <name evidence="3" type="ORF">RCOM_0539840</name>
</gene>
<dbReference type="PANTHER" id="PTHR32285">
    <property type="entry name" value="PROTEIN TRICHOME BIREFRINGENCE-LIKE 9-RELATED"/>
    <property type="match status" value="1"/>
</dbReference>
<keyword evidence="4" id="KW-1185">Reference proteome</keyword>
<evidence type="ECO:0000256" key="1">
    <source>
        <dbReference type="SAM" id="SignalP"/>
    </source>
</evidence>
<sequence>MGSFTTGAILLFFLVLSLVHHSYGFLKVEVTGNKGCDIFEGSWVRDESYPLYDSSQCPFIEKEFDCLKNGRPDKDFLKYRWQPTSCTFPSILH</sequence>
<dbReference type="Proteomes" id="UP000008311">
    <property type="component" value="Unassembled WGS sequence"/>
</dbReference>
<protein>
    <recommendedName>
        <fullName evidence="2">Trichome birefringence-like N-terminal domain-containing protein</fullName>
    </recommendedName>
</protein>
<evidence type="ECO:0000259" key="2">
    <source>
        <dbReference type="Pfam" id="PF14416"/>
    </source>
</evidence>
<dbReference type="InterPro" id="IPR025846">
    <property type="entry name" value="TBL_N"/>
</dbReference>
<evidence type="ECO:0000313" key="3">
    <source>
        <dbReference type="EMBL" id="EEF36491.1"/>
    </source>
</evidence>
<feature type="signal peptide" evidence="1">
    <location>
        <begin position="1"/>
        <end position="24"/>
    </location>
</feature>
<accession>B9SIR8</accession>
<feature type="chain" id="PRO_5002889443" description="Trichome birefringence-like N-terminal domain-containing protein" evidence="1">
    <location>
        <begin position="25"/>
        <end position="93"/>
    </location>
</feature>
<reference evidence="4" key="1">
    <citation type="journal article" date="2010" name="Nat. Biotechnol.">
        <title>Draft genome sequence of the oilseed species Ricinus communis.</title>
        <authorList>
            <person name="Chan A.P."/>
            <person name="Crabtree J."/>
            <person name="Zhao Q."/>
            <person name="Lorenzi H."/>
            <person name="Orvis J."/>
            <person name="Puiu D."/>
            <person name="Melake-Berhan A."/>
            <person name="Jones K.M."/>
            <person name="Redman J."/>
            <person name="Chen G."/>
            <person name="Cahoon E.B."/>
            <person name="Gedil M."/>
            <person name="Stanke M."/>
            <person name="Haas B.J."/>
            <person name="Wortman J.R."/>
            <person name="Fraser-Liggett C.M."/>
            <person name="Ravel J."/>
            <person name="Rabinowicz P.D."/>
        </authorList>
    </citation>
    <scope>NUCLEOTIDE SEQUENCE [LARGE SCALE GENOMIC DNA]</scope>
    <source>
        <strain evidence="4">cv. Hale</strain>
    </source>
</reference>
<name>B9SIR8_RICCO</name>